<feature type="domain" description="HTH araC/xylS-type" evidence="4">
    <location>
        <begin position="8"/>
        <end position="106"/>
    </location>
</feature>
<dbReference type="InterPro" id="IPR029441">
    <property type="entry name" value="Cass2"/>
</dbReference>
<dbReference type="InterPro" id="IPR050959">
    <property type="entry name" value="MarA-like"/>
</dbReference>
<keyword evidence="6" id="KW-1185">Reference proteome</keyword>
<evidence type="ECO:0000256" key="1">
    <source>
        <dbReference type="ARBA" id="ARBA00023015"/>
    </source>
</evidence>
<protein>
    <submittedName>
        <fullName evidence="5">AraC family transcriptional regulator</fullName>
    </submittedName>
</protein>
<dbReference type="InterPro" id="IPR009057">
    <property type="entry name" value="Homeodomain-like_sf"/>
</dbReference>
<dbReference type="Gene3D" id="1.10.10.60">
    <property type="entry name" value="Homeodomain-like"/>
    <property type="match status" value="2"/>
</dbReference>
<evidence type="ECO:0000256" key="3">
    <source>
        <dbReference type="ARBA" id="ARBA00023163"/>
    </source>
</evidence>
<evidence type="ECO:0000313" key="5">
    <source>
        <dbReference type="EMBL" id="NNJ29299.1"/>
    </source>
</evidence>
<dbReference type="InterPro" id="IPR010499">
    <property type="entry name" value="AraC_E-bd"/>
</dbReference>
<dbReference type="Pfam" id="PF12833">
    <property type="entry name" value="HTH_18"/>
    <property type="match status" value="1"/>
</dbReference>
<dbReference type="SUPFAM" id="SSF46689">
    <property type="entry name" value="Homeodomain-like"/>
    <property type="match status" value="2"/>
</dbReference>
<keyword evidence="3" id="KW-0804">Transcription</keyword>
<comment type="caution">
    <text evidence="5">The sequence shown here is derived from an EMBL/GenBank/DDBJ whole genome shotgun (WGS) entry which is preliminary data.</text>
</comment>
<evidence type="ECO:0000259" key="4">
    <source>
        <dbReference type="PROSITE" id="PS01124"/>
    </source>
</evidence>
<dbReference type="EMBL" id="JAAOXG010000010">
    <property type="protein sequence ID" value="NNJ29299.1"/>
    <property type="molecule type" value="Genomic_DNA"/>
</dbReference>
<evidence type="ECO:0000256" key="2">
    <source>
        <dbReference type="ARBA" id="ARBA00023125"/>
    </source>
</evidence>
<dbReference type="RefSeq" id="WP_170820574.1">
    <property type="nucleotide sequence ID" value="NZ_JAAOXG010000010.1"/>
</dbReference>
<dbReference type="PANTHER" id="PTHR47504">
    <property type="entry name" value="RIGHT ORIGIN-BINDING PROTEIN"/>
    <property type="match status" value="1"/>
</dbReference>
<reference evidence="5 6" key="1">
    <citation type="submission" date="2020-03" db="EMBL/GenBank/DDBJ databases">
        <title>Genome Sequence of industrial isolate, B5A.</title>
        <authorList>
            <person name="Sharma S."/>
            <person name="Patil P.B."/>
            <person name="Korpole S."/>
        </authorList>
    </citation>
    <scope>NUCLEOTIDE SEQUENCE [LARGE SCALE GENOMIC DNA]</scope>
    <source>
        <strain evidence="5 6">PI-S10-B5A</strain>
    </source>
</reference>
<dbReference type="InterPro" id="IPR018060">
    <property type="entry name" value="HTH_AraC"/>
</dbReference>
<proteinExistence type="predicted"/>
<dbReference type="Gene3D" id="3.20.80.10">
    <property type="entry name" value="Regulatory factor, effector binding domain"/>
    <property type="match status" value="1"/>
</dbReference>
<keyword evidence="1" id="KW-0805">Transcription regulation</keyword>
<accession>A0ABX1VNG4</accession>
<dbReference type="SMART" id="SM00871">
    <property type="entry name" value="AraC_E_bind"/>
    <property type="match status" value="1"/>
</dbReference>
<dbReference type="InterPro" id="IPR011256">
    <property type="entry name" value="Reg_factor_effector_dom_sf"/>
</dbReference>
<keyword evidence="2" id="KW-0238">DNA-binding</keyword>
<dbReference type="Proteomes" id="UP000539052">
    <property type="component" value="Unassembled WGS sequence"/>
</dbReference>
<sequence>MDYIKDMNHALDYIESNLDGEIDYSMVAKLACCSISCFQRMFSYIADIRLSDYIRRRRMSLAAFELLNSNIKVIDLAVKYGYESPDSFSRAFQAIHGVIPSVARSDGKSLKAYPRITFHISVKGDAEMNYRIEKKEAFRIVGMKRHFHAPEDDPGAVDKFWREVFKDGTYEELIHLSNGTPKGIHGFIQVLSEENVDYTIACITDQEPPEGMEPFFIAESTWAVFELEGPVSKTLEDAWKRIFSEWLPASGYQYAETVDMECFPNEGDRGAEDFKFEIWLPVKKES</sequence>
<dbReference type="PANTHER" id="PTHR47504:SF5">
    <property type="entry name" value="RIGHT ORIGIN-BINDING PROTEIN"/>
    <property type="match status" value="1"/>
</dbReference>
<dbReference type="SMART" id="SM00342">
    <property type="entry name" value="HTH_ARAC"/>
    <property type="match status" value="1"/>
</dbReference>
<dbReference type="PROSITE" id="PS01124">
    <property type="entry name" value="HTH_ARAC_FAMILY_2"/>
    <property type="match status" value="1"/>
</dbReference>
<organism evidence="5 6">
    <name type="scientific">Lacrimispora defluvii</name>
    <dbReference type="NCBI Taxonomy" id="2719233"/>
    <lineage>
        <taxon>Bacteria</taxon>
        <taxon>Bacillati</taxon>
        <taxon>Bacillota</taxon>
        <taxon>Clostridia</taxon>
        <taxon>Lachnospirales</taxon>
        <taxon>Lachnospiraceae</taxon>
        <taxon>Lacrimispora</taxon>
    </lineage>
</organism>
<evidence type="ECO:0000313" key="6">
    <source>
        <dbReference type="Proteomes" id="UP000539052"/>
    </source>
</evidence>
<dbReference type="SUPFAM" id="SSF55136">
    <property type="entry name" value="Probable bacterial effector-binding domain"/>
    <property type="match status" value="1"/>
</dbReference>
<name>A0ABX1VNG4_9FIRM</name>
<gene>
    <name evidence="5" type="ORF">G9470_05710</name>
</gene>
<dbReference type="Pfam" id="PF14526">
    <property type="entry name" value="Cass2"/>
    <property type="match status" value="1"/>
</dbReference>